<gene>
    <name evidence="2" type="ORF">UXM345_LOCUS28728</name>
</gene>
<organism evidence="2 3">
    <name type="scientific">Rotaria magnacalcarata</name>
    <dbReference type="NCBI Taxonomy" id="392030"/>
    <lineage>
        <taxon>Eukaryota</taxon>
        <taxon>Metazoa</taxon>
        <taxon>Spiralia</taxon>
        <taxon>Gnathifera</taxon>
        <taxon>Rotifera</taxon>
        <taxon>Eurotatoria</taxon>
        <taxon>Bdelloidea</taxon>
        <taxon>Philodinida</taxon>
        <taxon>Philodinidae</taxon>
        <taxon>Rotaria</taxon>
    </lineage>
</organism>
<reference evidence="2" key="1">
    <citation type="submission" date="2021-02" db="EMBL/GenBank/DDBJ databases">
        <authorList>
            <person name="Nowell W R."/>
        </authorList>
    </citation>
    <scope>NUCLEOTIDE SEQUENCE</scope>
</reference>
<comment type="caution">
    <text evidence="2">The sequence shown here is derived from an EMBL/GenBank/DDBJ whole genome shotgun (WGS) entry which is preliminary data.</text>
</comment>
<evidence type="ECO:0000313" key="3">
    <source>
        <dbReference type="Proteomes" id="UP000663842"/>
    </source>
</evidence>
<dbReference type="InterPro" id="IPR057456">
    <property type="entry name" value="Znf_C17orf113"/>
</dbReference>
<name>A0A820C9Y2_9BILA</name>
<dbReference type="EMBL" id="CAJOBF010006736">
    <property type="protein sequence ID" value="CAF4214187.1"/>
    <property type="molecule type" value="Genomic_DNA"/>
</dbReference>
<evidence type="ECO:0000259" key="1">
    <source>
        <dbReference type="Pfam" id="PF25431"/>
    </source>
</evidence>
<accession>A0A820C9Y2</accession>
<dbReference type="PANTHER" id="PTHR46880">
    <property type="entry name" value="RAS-ASSOCIATING DOMAIN-CONTAINING PROTEIN"/>
    <property type="match status" value="1"/>
</dbReference>
<dbReference type="Proteomes" id="UP000663842">
    <property type="component" value="Unassembled WGS sequence"/>
</dbReference>
<protein>
    <recommendedName>
        <fullName evidence="1">C17orf113 probable zinc finger domain-containing protein</fullName>
    </recommendedName>
</protein>
<evidence type="ECO:0000313" key="2">
    <source>
        <dbReference type="EMBL" id="CAF4214187.1"/>
    </source>
</evidence>
<dbReference type="SUPFAM" id="SSF53098">
    <property type="entry name" value="Ribonuclease H-like"/>
    <property type="match status" value="1"/>
</dbReference>
<dbReference type="PANTHER" id="PTHR46880:SF5">
    <property type="entry name" value="DUF4371 DOMAIN-CONTAINING PROTEIN"/>
    <property type="match status" value="1"/>
</dbReference>
<dbReference type="InterPro" id="IPR012337">
    <property type="entry name" value="RNaseH-like_sf"/>
</dbReference>
<proteinExistence type="predicted"/>
<feature type="domain" description="C17orf113 probable zinc finger" evidence="1">
    <location>
        <begin position="153"/>
        <end position="215"/>
    </location>
</feature>
<dbReference type="AlphaFoldDB" id="A0A820C9Y2"/>
<sequence>MEKTQLKIDEIWNKNETSIKHVSSVADDEIQMIVSISSSSTNSYVPSTILSPSSMTTPSLKNLSSQSSISSPTVTISSPTVTISSSSLISSSSSAASLSSSSTISYSTANSSSSSTISYSNSSIPIEIQETTSRVSTVDKKINFGAKKEEFLPWLYCTEDSMRCRLCEKYNKLTNTNGKSNVWCTSGMKTFSVDMVKRHKEQSEVHKQAEQQELTVSCGAQPDWTITQQRQLSKHEQAIHNLMMACIYICQQDLPLNSLQSLCILLEKLGITLLPAEVSGVSYRNNKAALGFIQHIASFLHEELLEKIKCSPVVGWMMDESTSRSTDKMCIVYVRYIEDDEPKTSYYGLLDLQGDGSAKNIVKTLKCLWNKDDLRPTNSCWLSTDNASTFTGINHGVIAKLRNELGIDYLELNTCVAHSFALAGSQASYKSKISNGIPVLSESIVGLETTISKIYNYFGKSCTRQFKLKSWQNYLELPELKFKRIFNIRWSSIRNCIKPIVVNVQPGSQALFGCLEEAMLDGTLTVAERENSKELLNLVLNDEFLYRLHVHHDLHESVLGPVTNMMQNDHLSYFNLMTMIEEKKRILEEWTFESTSHTGPALSHYIDSTTTNTYGAFKISKCDRKKLSKDCLEHIKRLIDELERRFPPSPIQEHLSILFDPQYLITHKKEITSNTYGRSSLDFLRKSYQHFEGFDFTSVLNEWLSIKVSLIDYIDTVLHDYSPVKFWKNFLFSAVNKIQTIGRSRLMVSTLDAIMTMKLLLTDDLRSSRTQYVVMKSFESWNDQEYHRRLNQIQLLMDTPPDYEPTKQSRSVVKRNISLNNVAINYKKPKNPKGKFIKCANGCRTQIATNDPFQSEAIQCCHQSDQFNDIEHEDNCSRWLCNSCRIKLNIGIDSLWFCVDHDDMHQDEEENEDEIENENK</sequence>
<dbReference type="Pfam" id="PF25431">
    <property type="entry name" value="zf-C17orf113"/>
    <property type="match status" value="1"/>
</dbReference>